<evidence type="ECO:0000256" key="9">
    <source>
        <dbReference type="SAM" id="MobiDB-lite"/>
    </source>
</evidence>
<evidence type="ECO:0000256" key="1">
    <source>
        <dbReference type="ARBA" id="ARBA00012513"/>
    </source>
</evidence>
<dbReference type="Gene3D" id="1.10.510.10">
    <property type="entry name" value="Transferase(Phosphotransferase) domain 1"/>
    <property type="match status" value="1"/>
</dbReference>
<evidence type="ECO:0000256" key="8">
    <source>
        <dbReference type="ARBA" id="ARBA00048679"/>
    </source>
</evidence>
<feature type="region of interest" description="Disordered" evidence="9">
    <location>
        <begin position="1"/>
        <end position="22"/>
    </location>
</feature>
<dbReference type="Proteomes" id="UP000799537">
    <property type="component" value="Unassembled WGS sequence"/>
</dbReference>
<evidence type="ECO:0000313" key="12">
    <source>
        <dbReference type="Proteomes" id="UP000799537"/>
    </source>
</evidence>
<keyword evidence="12" id="KW-1185">Reference proteome</keyword>
<gene>
    <name evidence="11" type="ORF">M409DRAFT_62436</name>
</gene>
<dbReference type="EC" id="2.7.11.1" evidence="1"/>
<dbReference type="PANTHER" id="PTHR43671">
    <property type="entry name" value="SERINE/THREONINE-PROTEIN KINASE NEK"/>
    <property type="match status" value="1"/>
</dbReference>
<keyword evidence="6" id="KW-0067">ATP-binding</keyword>
<evidence type="ECO:0000256" key="2">
    <source>
        <dbReference type="ARBA" id="ARBA00022527"/>
    </source>
</evidence>
<dbReference type="PROSITE" id="PS00108">
    <property type="entry name" value="PROTEIN_KINASE_ST"/>
    <property type="match status" value="1"/>
</dbReference>
<evidence type="ECO:0000259" key="10">
    <source>
        <dbReference type="PROSITE" id="PS50011"/>
    </source>
</evidence>
<name>A0A6A6D3F0_ZASCE</name>
<evidence type="ECO:0000256" key="6">
    <source>
        <dbReference type="ARBA" id="ARBA00022840"/>
    </source>
</evidence>
<dbReference type="AlphaFoldDB" id="A0A6A6D3F0"/>
<dbReference type="Gene3D" id="3.30.200.20">
    <property type="entry name" value="Phosphorylase Kinase, domain 1"/>
    <property type="match status" value="1"/>
</dbReference>
<keyword evidence="4" id="KW-0547">Nucleotide-binding</keyword>
<dbReference type="InterPro" id="IPR000719">
    <property type="entry name" value="Prot_kinase_dom"/>
</dbReference>
<accession>A0A6A6D3F0</accession>
<comment type="catalytic activity">
    <reaction evidence="8">
        <text>L-seryl-[protein] + ATP = O-phospho-L-seryl-[protein] + ADP + H(+)</text>
        <dbReference type="Rhea" id="RHEA:17989"/>
        <dbReference type="Rhea" id="RHEA-COMP:9863"/>
        <dbReference type="Rhea" id="RHEA-COMP:11604"/>
        <dbReference type="ChEBI" id="CHEBI:15378"/>
        <dbReference type="ChEBI" id="CHEBI:29999"/>
        <dbReference type="ChEBI" id="CHEBI:30616"/>
        <dbReference type="ChEBI" id="CHEBI:83421"/>
        <dbReference type="ChEBI" id="CHEBI:456216"/>
        <dbReference type="EC" id="2.7.11.1"/>
    </reaction>
</comment>
<comment type="catalytic activity">
    <reaction evidence="7">
        <text>L-threonyl-[protein] + ATP = O-phospho-L-threonyl-[protein] + ADP + H(+)</text>
        <dbReference type="Rhea" id="RHEA:46608"/>
        <dbReference type="Rhea" id="RHEA-COMP:11060"/>
        <dbReference type="Rhea" id="RHEA-COMP:11605"/>
        <dbReference type="ChEBI" id="CHEBI:15378"/>
        <dbReference type="ChEBI" id="CHEBI:30013"/>
        <dbReference type="ChEBI" id="CHEBI:30616"/>
        <dbReference type="ChEBI" id="CHEBI:61977"/>
        <dbReference type="ChEBI" id="CHEBI:456216"/>
        <dbReference type="EC" id="2.7.11.1"/>
    </reaction>
</comment>
<dbReference type="GO" id="GO:0005634">
    <property type="term" value="C:nucleus"/>
    <property type="evidence" value="ECO:0007669"/>
    <property type="project" value="TreeGrafter"/>
</dbReference>
<dbReference type="Pfam" id="PF00069">
    <property type="entry name" value="Pkinase"/>
    <property type="match status" value="1"/>
</dbReference>
<dbReference type="PANTHER" id="PTHR43671:SF98">
    <property type="entry name" value="SERINE_THREONINE-PROTEIN KINASE NEK11"/>
    <property type="match status" value="1"/>
</dbReference>
<evidence type="ECO:0000256" key="7">
    <source>
        <dbReference type="ARBA" id="ARBA00047899"/>
    </source>
</evidence>
<dbReference type="InterPro" id="IPR008271">
    <property type="entry name" value="Ser/Thr_kinase_AS"/>
</dbReference>
<dbReference type="GO" id="GO:0005524">
    <property type="term" value="F:ATP binding"/>
    <property type="evidence" value="ECO:0007669"/>
    <property type="project" value="UniProtKB-KW"/>
</dbReference>
<dbReference type="CDD" id="cd00180">
    <property type="entry name" value="PKc"/>
    <property type="match status" value="1"/>
</dbReference>
<evidence type="ECO:0000256" key="3">
    <source>
        <dbReference type="ARBA" id="ARBA00022679"/>
    </source>
</evidence>
<evidence type="ECO:0000256" key="5">
    <source>
        <dbReference type="ARBA" id="ARBA00022777"/>
    </source>
</evidence>
<keyword evidence="2" id="KW-0723">Serine/threonine-protein kinase</keyword>
<organism evidence="11 12">
    <name type="scientific">Zasmidium cellare ATCC 36951</name>
    <dbReference type="NCBI Taxonomy" id="1080233"/>
    <lineage>
        <taxon>Eukaryota</taxon>
        <taxon>Fungi</taxon>
        <taxon>Dikarya</taxon>
        <taxon>Ascomycota</taxon>
        <taxon>Pezizomycotina</taxon>
        <taxon>Dothideomycetes</taxon>
        <taxon>Dothideomycetidae</taxon>
        <taxon>Mycosphaerellales</taxon>
        <taxon>Mycosphaerellaceae</taxon>
        <taxon>Zasmidium</taxon>
    </lineage>
</organism>
<dbReference type="GO" id="GO:0004674">
    <property type="term" value="F:protein serine/threonine kinase activity"/>
    <property type="evidence" value="ECO:0007669"/>
    <property type="project" value="UniProtKB-KW"/>
</dbReference>
<dbReference type="InterPro" id="IPR010730">
    <property type="entry name" value="HET"/>
</dbReference>
<dbReference type="InterPro" id="IPR011009">
    <property type="entry name" value="Kinase-like_dom_sf"/>
</dbReference>
<dbReference type="EMBL" id="ML993580">
    <property type="protein sequence ID" value="KAF2172712.1"/>
    <property type="molecule type" value="Genomic_DNA"/>
</dbReference>
<feature type="domain" description="Protein kinase" evidence="10">
    <location>
        <begin position="165"/>
        <end position="444"/>
    </location>
</feature>
<dbReference type="SMART" id="SM00220">
    <property type="entry name" value="S_TKc"/>
    <property type="match status" value="1"/>
</dbReference>
<dbReference type="PROSITE" id="PS50011">
    <property type="entry name" value="PROTEIN_KINASE_DOM"/>
    <property type="match status" value="1"/>
</dbReference>
<dbReference type="SUPFAM" id="SSF56112">
    <property type="entry name" value="Protein kinase-like (PK-like)"/>
    <property type="match status" value="1"/>
</dbReference>
<dbReference type="RefSeq" id="XP_033673601.1">
    <property type="nucleotide sequence ID" value="XM_033815176.1"/>
</dbReference>
<reference evidence="11" key="1">
    <citation type="journal article" date="2020" name="Stud. Mycol.">
        <title>101 Dothideomycetes genomes: a test case for predicting lifestyles and emergence of pathogens.</title>
        <authorList>
            <person name="Haridas S."/>
            <person name="Albert R."/>
            <person name="Binder M."/>
            <person name="Bloem J."/>
            <person name="Labutti K."/>
            <person name="Salamov A."/>
            <person name="Andreopoulos B."/>
            <person name="Baker S."/>
            <person name="Barry K."/>
            <person name="Bills G."/>
            <person name="Bluhm B."/>
            <person name="Cannon C."/>
            <person name="Castanera R."/>
            <person name="Culley D."/>
            <person name="Daum C."/>
            <person name="Ezra D."/>
            <person name="Gonzalez J."/>
            <person name="Henrissat B."/>
            <person name="Kuo A."/>
            <person name="Liang C."/>
            <person name="Lipzen A."/>
            <person name="Lutzoni F."/>
            <person name="Magnuson J."/>
            <person name="Mondo S."/>
            <person name="Nolan M."/>
            <person name="Ohm R."/>
            <person name="Pangilinan J."/>
            <person name="Park H.-J."/>
            <person name="Ramirez L."/>
            <person name="Alfaro M."/>
            <person name="Sun H."/>
            <person name="Tritt A."/>
            <person name="Yoshinaga Y."/>
            <person name="Zwiers L.-H."/>
            <person name="Turgeon B."/>
            <person name="Goodwin S."/>
            <person name="Spatafora J."/>
            <person name="Crous P."/>
            <person name="Grigoriev I."/>
        </authorList>
    </citation>
    <scope>NUCLEOTIDE SEQUENCE</scope>
    <source>
        <strain evidence="11">ATCC 36951</strain>
    </source>
</reference>
<keyword evidence="3" id="KW-0808">Transferase</keyword>
<sequence>MHSKTTTRPSQQQDLRFEDNTNATPSSLIDVRSYQVVRSTPHGAKWLALDYSWASERCAQSKLTYKAGSLVLPSGSLRYANLPIPFKRAMLLTREMGYRYLWVDILCEPNENTQRREAIYRQAALIVVIVGFKASPDHIWHFTCDYKNLHTVLSWAQDRIWNYTFYQVRNLGQGAYGIVDEVRLRSTRQTFARKVCLSRQDGKLMQHRYLQEIEILQKFDHPNIPKFVAAYVQRRSLNILMLPVAECDLRELLSRPHEWAAKLKFLPRWFLSLARAIEYMHGLSCRHKDIKPANILISGQDVLLSDFGTSQDFSTSDSGSSGPGFMTPKYCAPEVAQKQQRGRKADIFSLGCVFLEMITICLQQTLYRLSEHLGFSSKSHNAQAVYHQQIPAMHSWLKHLYRLNPLPYQERILHITSRMLEQAPAKRPTAVEICKALSPEHLQYAVQGRDDAVHQERHTIVLRHRSVNPEGLGSYSSSPFGHATCR</sequence>
<proteinExistence type="predicted"/>
<evidence type="ECO:0000256" key="4">
    <source>
        <dbReference type="ARBA" id="ARBA00022741"/>
    </source>
</evidence>
<dbReference type="OrthoDB" id="4062651at2759"/>
<dbReference type="Pfam" id="PF06985">
    <property type="entry name" value="HET"/>
    <property type="match status" value="1"/>
</dbReference>
<protein>
    <recommendedName>
        <fullName evidence="1">non-specific serine/threonine protein kinase</fullName>
        <ecNumber evidence="1">2.7.11.1</ecNumber>
    </recommendedName>
</protein>
<dbReference type="GeneID" id="54568448"/>
<keyword evidence="5" id="KW-0418">Kinase</keyword>
<evidence type="ECO:0000313" key="11">
    <source>
        <dbReference type="EMBL" id="KAF2172712.1"/>
    </source>
</evidence>
<dbReference type="InterPro" id="IPR050660">
    <property type="entry name" value="NEK_Ser/Thr_kinase"/>
</dbReference>